<keyword evidence="3" id="KW-1185">Reference proteome</keyword>
<name>A0ABT8L609_9BACT</name>
<dbReference type="InterPro" id="IPR032295">
    <property type="entry name" value="DUF4842"/>
</dbReference>
<accession>A0ABT8L609</accession>
<dbReference type="Proteomes" id="UP001172083">
    <property type="component" value="Unassembled WGS sequence"/>
</dbReference>
<comment type="caution">
    <text evidence="2">The sequence shown here is derived from an EMBL/GenBank/DDBJ whole genome shotgun (WGS) entry which is preliminary data.</text>
</comment>
<feature type="domain" description="DUF4842" evidence="1">
    <location>
        <begin position="444"/>
        <end position="650"/>
    </location>
</feature>
<evidence type="ECO:0000313" key="3">
    <source>
        <dbReference type="Proteomes" id="UP001172083"/>
    </source>
</evidence>
<reference evidence="2" key="1">
    <citation type="submission" date="2023-06" db="EMBL/GenBank/DDBJ databases">
        <title>Genomic of Agaribacillus aureum.</title>
        <authorList>
            <person name="Wang G."/>
        </authorList>
    </citation>
    <scope>NUCLEOTIDE SEQUENCE</scope>
    <source>
        <strain evidence="2">BMA12</strain>
    </source>
</reference>
<protein>
    <submittedName>
        <fullName evidence="2">LruC domain-containing protein</fullName>
    </submittedName>
</protein>
<evidence type="ECO:0000259" key="1">
    <source>
        <dbReference type="Pfam" id="PF16130"/>
    </source>
</evidence>
<dbReference type="InterPro" id="IPR015943">
    <property type="entry name" value="WD40/YVTN_repeat-like_dom_sf"/>
</dbReference>
<dbReference type="InterPro" id="IPR031025">
    <property type="entry name" value="LruC_dom"/>
</dbReference>
<organism evidence="2 3">
    <name type="scientific">Agaribacillus aureus</name>
    <dbReference type="NCBI Taxonomy" id="3051825"/>
    <lineage>
        <taxon>Bacteria</taxon>
        <taxon>Pseudomonadati</taxon>
        <taxon>Bacteroidota</taxon>
        <taxon>Cytophagia</taxon>
        <taxon>Cytophagales</taxon>
        <taxon>Splendidivirgaceae</taxon>
        <taxon>Agaribacillus</taxon>
    </lineage>
</organism>
<dbReference type="NCBIfam" id="TIGR04456">
    <property type="entry name" value="LruC_dom"/>
    <property type="match status" value="1"/>
</dbReference>
<dbReference type="RefSeq" id="WP_346756998.1">
    <property type="nucleotide sequence ID" value="NZ_JAUJEB010000001.1"/>
</dbReference>
<dbReference type="PROSITE" id="PS51257">
    <property type="entry name" value="PROKAR_LIPOPROTEIN"/>
    <property type="match status" value="1"/>
</dbReference>
<gene>
    <name evidence="2" type="ORF">QQ020_06390</name>
</gene>
<dbReference type="Gene3D" id="2.130.10.10">
    <property type="entry name" value="YVTN repeat-like/Quinoprotein amine dehydrogenase"/>
    <property type="match status" value="1"/>
</dbReference>
<dbReference type="SUPFAM" id="SSF63825">
    <property type="entry name" value="YWTD domain"/>
    <property type="match status" value="1"/>
</dbReference>
<evidence type="ECO:0000313" key="2">
    <source>
        <dbReference type="EMBL" id="MDN5211668.1"/>
    </source>
</evidence>
<dbReference type="Pfam" id="PF16130">
    <property type="entry name" value="DUF4842"/>
    <property type="match status" value="1"/>
</dbReference>
<sequence>MKKFDYLLKWAAVCLVLVFMFVMSCIEGDVGPGDNANLETIQVPEEFDFNTAGEVEINIQDANLNDVVRYSVYSFGADTLNDLIVSGFTNSDGLFNTRVSLPNYLEKVYVVRNDRGQFDGFELPLSAGIVDFTYNGPSSRASRQFKTQTGCTEVLYAVNNQGGFYTIDNESGSYEETVLPNLEGGGSIACAVDRAGRKTYYNTGTTLRYYDIDNGTFHVVSQGNPFNGSYPRMEYNNADGLLYIAKNERMYIVNPLNNQVISNIQISGIESPVSGGDVAISLDGTIFMCTFSGLYRLEIAGDGTSAQATRISAEGLPFQPTSMAIDRNDRLYLATNDGNSQLIEMDKFDGAWQVVQTYNHTINDLGSLPCTLDELDDTDSDGDGINDPLDDFPDDPERAAENFTPSKYGWGSLAFEDLWPAKGDFDYNDLVVNYRFTAIQNAANEIVELEARFNVKAIGASFKNGFGFEIPISPALIENVTGQSLHENIVTLDAKGLEAGQSNSVVIVFDDAFNELPHVGGQFINTEPDVALSEGEDIVINISFVNPVAPELLGTAPFNPFIFIDGERGKELHLKDKAPTDLADESYFGTLSDASNASEDQYYKTSNNVPFAIDIIHEFRYPIERKPINEGYNFFINWATSGGGSYPDWYKDNSGYRNTGKIYSR</sequence>
<dbReference type="EMBL" id="JAUJEB010000001">
    <property type="protein sequence ID" value="MDN5211668.1"/>
    <property type="molecule type" value="Genomic_DNA"/>
</dbReference>
<proteinExistence type="predicted"/>